<keyword evidence="4" id="KW-0378">Hydrolase</keyword>
<dbReference type="GO" id="GO:0006952">
    <property type="term" value="P:defense response"/>
    <property type="evidence" value="ECO:0007669"/>
    <property type="project" value="InterPro"/>
</dbReference>
<evidence type="ECO:0000256" key="7">
    <source>
        <dbReference type="SAM" id="MobiDB-lite"/>
    </source>
</evidence>
<dbReference type="FunFam" id="3.40.50.10140:FF:000007">
    <property type="entry name" value="Disease resistance protein (TIR-NBS-LRR class)"/>
    <property type="match status" value="1"/>
</dbReference>
<organism evidence="9">
    <name type="scientific">Brassica rapa subsp. pekinensis</name>
    <name type="common">Chinese cabbage</name>
    <name type="synonym">Brassica pekinensis</name>
    <dbReference type="NCBI Taxonomy" id="51351"/>
    <lineage>
        <taxon>Eukaryota</taxon>
        <taxon>Viridiplantae</taxon>
        <taxon>Streptophyta</taxon>
        <taxon>Embryophyta</taxon>
        <taxon>Tracheophyta</taxon>
        <taxon>Spermatophyta</taxon>
        <taxon>Magnoliopsida</taxon>
        <taxon>eudicotyledons</taxon>
        <taxon>Gunneridae</taxon>
        <taxon>Pentapetalae</taxon>
        <taxon>rosids</taxon>
        <taxon>malvids</taxon>
        <taxon>Brassicales</taxon>
        <taxon>Brassicaceae</taxon>
        <taxon>Brassiceae</taxon>
        <taxon>Brassica</taxon>
    </lineage>
</organism>
<reference evidence="9" key="1">
    <citation type="journal article" date="2009" name="Mol. Genet. Genomics">
        <title>Genome-wide identification of NBS-encoding resistance genes in Brassica rapa.</title>
        <authorList>
            <person name="Mun J.-H."/>
            <person name="Yu H.-J."/>
            <person name="Park S."/>
            <person name="Park B.-S."/>
        </authorList>
    </citation>
    <scope>NUCLEOTIDE SEQUENCE</scope>
    <source>
        <strain evidence="9">BrTNL46</strain>
    </source>
</reference>
<dbReference type="InterPro" id="IPR002182">
    <property type="entry name" value="NB-ARC"/>
</dbReference>
<feature type="domain" description="TIR" evidence="8">
    <location>
        <begin position="17"/>
        <end position="179"/>
    </location>
</feature>
<evidence type="ECO:0000256" key="3">
    <source>
        <dbReference type="ARBA" id="ARBA00022737"/>
    </source>
</evidence>
<dbReference type="InterPro" id="IPR000157">
    <property type="entry name" value="TIR_dom"/>
</dbReference>
<dbReference type="GO" id="GO:0043531">
    <property type="term" value="F:ADP binding"/>
    <property type="evidence" value="ECO:0007669"/>
    <property type="project" value="InterPro"/>
</dbReference>
<dbReference type="PANTHER" id="PTHR11017">
    <property type="entry name" value="LEUCINE-RICH REPEAT-CONTAINING PROTEIN"/>
    <property type="match status" value="1"/>
</dbReference>
<dbReference type="FunFam" id="3.40.50.300:FF:001862">
    <property type="entry name" value="Disease resistance protein RPS4"/>
    <property type="match status" value="1"/>
</dbReference>
<evidence type="ECO:0000256" key="2">
    <source>
        <dbReference type="ARBA" id="ARBA00022614"/>
    </source>
</evidence>
<name>D1GED8_BRARP</name>
<dbReference type="Pfam" id="PF01582">
    <property type="entry name" value="TIR"/>
    <property type="match status" value="1"/>
</dbReference>
<keyword evidence="5" id="KW-0520">NAD</keyword>
<dbReference type="InterPro" id="IPR032675">
    <property type="entry name" value="LRR_dom_sf"/>
</dbReference>
<evidence type="ECO:0000259" key="8">
    <source>
        <dbReference type="PROSITE" id="PS50104"/>
    </source>
</evidence>
<accession>D1GED8</accession>
<dbReference type="Gene3D" id="3.40.50.10140">
    <property type="entry name" value="Toll/interleukin-1 receptor homology (TIR) domain"/>
    <property type="match status" value="1"/>
</dbReference>
<dbReference type="PANTHER" id="PTHR11017:SF489">
    <property type="entry name" value="ADP-RIBOSYL CYCLASE_CYCLIC ADP-RIBOSE HYDROLASE"/>
    <property type="match status" value="1"/>
</dbReference>
<dbReference type="FunFam" id="3.80.10.10:FF:000568">
    <property type="entry name" value="Disease resistance protein RPS4"/>
    <property type="match status" value="1"/>
</dbReference>
<dbReference type="Gene3D" id="1.10.8.430">
    <property type="entry name" value="Helical domain of apoptotic protease-activating factors"/>
    <property type="match status" value="1"/>
</dbReference>
<dbReference type="SMART" id="SM00255">
    <property type="entry name" value="TIR"/>
    <property type="match status" value="1"/>
</dbReference>
<dbReference type="Gene3D" id="3.80.10.10">
    <property type="entry name" value="Ribonuclease Inhibitor"/>
    <property type="match status" value="2"/>
</dbReference>
<evidence type="ECO:0000256" key="4">
    <source>
        <dbReference type="ARBA" id="ARBA00022801"/>
    </source>
</evidence>
<keyword evidence="2" id="KW-0433">Leucine-rich repeat</keyword>
<dbReference type="Pfam" id="PF07725">
    <property type="entry name" value="LRR_3"/>
    <property type="match status" value="1"/>
</dbReference>
<evidence type="ECO:0000256" key="5">
    <source>
        <dbReference type="ARBA" id="ARBA00023027"/>
    </source>
</evidence>
<dbReference type="AlphaFoldDB" id="D1GED8"/>
<dbReference type="Pfam" id="PF23282">
    <property type="entry name" value="WHD_ROQ1"/>
    <property type="match status" value="1"/>
</dbReference>
<dbReference type="InterPro" id="IPR058192">
    <property type="entry name" value="WHD_ROQ1-like"/>
</dbReference>
<dbReference type="InterPro" id="IPR011713">
    <property type="entry name" value="Leu-rich_rpt_3"/>
</dbReference>
<dbReference type="SUPFAM" id="SSF52058">
    <property type="entry name" value="L domain-like"/>
    <property type="match status" value="1"/>
</dbReference>
<dbReference type="GO" id="GO:0007165">
    <property type="term" value="P:signal transduction"/>
    <property type="evidence" value="ECO:0007669"/>
    <property type="project" value="InterPro"/>
</dbReference>
<dbReference type="PROSITE" id="PS50104">
    <property type="entry name" value="TIR"/>
    <property type="match status" value="1"/>
</dbReference>
<dbReference type="FunFam" id="3.80.10.10:FF:000386">
    <property type="entry name" value="Disease resistance protein RPS4"/>
    <property type="match status" value="1"/>
</dbReference>
<dbReference type="SUPFAM" id="SSF52540">
    <property type="entry name" value="P-loop containing nucleoside triphosphate hydrolases"/>
    <property type="match status" value="1"/>
</dbReference>
<dbReference type="Pfam" id="PF00931">
    <property type="entry name" value="NB-ARC"/>
    <property type="match status" value="1"/>
</dbReference>
<dbReference type="SUPFAM" id="SSF52200">
    <property type="entry name" value="Toll/Interleukin receptor TIR domain"/>
    <property type="match status" value="1"/>
</dbReference>
<dbReference type="PRINTS" id="PR00364">
    <property type="entry name" value="DISEASERSIST"/>
</dbReference>
<dbReference type="EC" id="3.2.2.6" evidence="1"/>
<proteinExistence type="predicted"/>
<evidence type="ECO:0000256" key="1">
    <source>
        <dbReference type="ARBA" id="ARBA00011982"/>
    </source>
</evidence>
<evidence type="ECO:0000256" key="6">
    <source>
        <dbReference type="ARBA" id="ARBA00047304"/>
    </source>
</evidence>
<evidence type="ECO:0000313" key="9">
    <source>
        <dbReference type="EMBL" id="ACP30580.1"/>
    </source>
</evidence>
<dbReference type="EMBL" id="FJ842799">
    <property type="protein sequence ID" value="ACP30580.1"/>
    <property type="molecule type" value="Genomic_DNA"/>
</dbReference>
<dbReference type="Pfam" id="PF20160">
    <property type="entry name" value="C-JID"/>
    <property type="match status" value="1"/>
</dbReference>
<dbReference type="InterPro" id="IPR027417">
    <property type="entry name" value="P-loop_NTPase"/>
</dbReference>
<dbReference type="GO" id="GO:0051707">
    <property type="term" value="P:response to other organism"/>
    <property type="evidence" value="ECO:0007669"/>
    <property type="project" value="UniProtKB-ARBA"/>
</dbReference>
<comment type="catalytic activity">
    <reaction evidence="6">
        <text>NAD(+) + H2O = ADP-D-ribose + nicotinamide + H(+)</text>
        <dbReference type="Rhea" id="RHEA:16301"/>
        <dbReference type="ChEBI" id="CHEBI:15377"/>
        <dbReference type="ChEBI" id="CHEBI:15378"/>
        <dbReference type="ChEBI" id="CHEBI:17154"/>
        <dbReference type="ChEBI" id="CHEBI:57540"/>
        <dbReference type="ChEBI" id="CHEBI:57967"/>
        <dbReference type="EC" id="3.2.2.6"/>
    </reaction>
    <physiologicalReaction direction="left-to-right" evidence="6">
        <dbReference type="Rhea" id="RHEA:16302"/>
    </physiologicalReaction>
</comment>
<feature type="region of interest" description="Disordered" evidence="7">
    <location>
        <begin position="1135"/>
        <end position="1174"/>
    </location>
</feature>
<dbReference type="InterPro" id="IPR042197">
    <property type="entry name" value="Apaf_helical"/>
</dbReference>
<dbReference type="InterPro" id="IPR035897">
    <property type="entry name" value="Toll_tir_struct_dom_sf"/>
</dbReference>
<keyword evidence="3" id="KW-0677">Repeat</keyword>
<dbReference type="InterPro" id="IPR045344">
    <property type="entry name" value="C-JID"/>
</dbReference>
<dbReference type="GO" id="GO:0061809">
    <property type="term" value="F:NAD+ nucleosidase activity, cyclic ADP-ribose generating"/>
    <property type="evidence" value="ECO:0007669"/>
    <property type="project" value="UniProtKB-EC"/>
</dbReference>
<sequence>MEEVSSSSKVKVLPLPPQYQVFVNFRGDELRYNFVSHLTSALLRDGVNIFIDTNEEKGKSLNVLFERIEESRIALALFSVRYTESKWCLNELLKMKECMDKGQLLIIPIFYKVQAYEVRFQRGRFGYLFNKLRHVDVDKKKQWSEALNSVADRIGFCFDGKSDENKFIHSIVEKVKQALRKIQLDESKGNSVFLSKNTSLRLGRENNEIYGLKQRLDELEEKFDLDCQETRYLGVVGMPGIGKTTLARELYETWQCKFVSHVLIQDIRRTSKELGLDCLPALLLEELLGVRNSDVKSSQGAYESYKSELLKHKVLVVLDDVSDRKQIEVLLGSCDWIRQGSRIVISTSDKSLIQDVVDYTYVVPQLNHKDGLGHFGRYAFDHHSSKHNNEVIMKLSKEFVHYVRGHPLALKLLGADLNGKDEGYWKTILATLSQSSCPCIRDVLEESYNELSQEHKEIFLDMACFRREDESYVASLLDTSEAAREIKTLINKFMIDVSDGRVEMHDLLYTFAKEICRRAHAQDGKGGHRLWHHQDIIDVLKNIEEGEKVRGIFLNMNEMKREMSLDSCTFEPMLGLRYLKIYSSGCPEQCRPNNKINLPDGLNFPVEEVRYLHWLEFPLKELPPDFNPRNLVDLKLPYSKIERIWSDDKDTSKLKWVNLNHSSNLRVLSGLSKAQNLQRLNLEGCTKMETLPHDMQHMRSLLVLNLNGCTSLNSLPEISLVSLETLILSNCSNLKEFRVISQNLEALYLDGTSVKKLPLDIKILKRLALLNMKGCTKLKEFPDCLDDLKALKELILSDCSKLQQFPANGESIKVLETLRLDATGLTEIPKISSLQCLCLSKNDQIISLPDNISQLYQLKWLDLKYCKSLTSIPKLPPNLQHFDAHGCCSLKTVSNPLACLTTTQQICSTFIFTSCNKLEMSAKKDISSFAQRKCQLLSDAQNCCNVSDLEPLFSTCFPGSELPSWLGHEAVGCMLELRMPPHWRENKLAGLALCAVVSFPNSQVQMKCFSVKCTLKIEVKEGSWIDFSFPVGSLRNQDNVVENTASPEHIFIGYISCSKIFKRLESQHFISPDPTKSTLSSKCSPTKASFKFTVTDGTSEIPGLEVLKCGLRFFIGGESSGDCLKKLEVKDAEQNPSAQKLSDNWTSESDTTTEVAVSPENANSAEQSPETVTTAVTASPEKANSAEFQMEISTTPREGQPRPYIKTSKWVARVLQVGAVSRIGFVGGTGTSRVRLGNVPNMCEVNPGRQASSGTGLVREGDVPETFPQKIDVSI</sequence>
<dbReference type="InterPro" id="IPR044974">
    <property type="entry name" value="Disease_R_plants"/>
</dbReference>
<dbReference type="Gene3D" id="3.40.50.300">
    <property type="entry name" value="P-loop containing nucleotide triphosphate hydrolases"/>
    <property type="match status" value="1"/>
</dbReference>
<protein>
    <recommendedName>
        <fullName evidence="1">ADP-ribosyl cyclase/cyclic ADP-ribose hydrolase</fullName>
        <ecNumber evidence="1">3.2.2.6</ecNumber>
    </recommendedName>
</protein>